<dbReference type="Gene3D" id="3.30.1120.10">
    <property type="match status" value="1"/>
</dbReference>
<dbReference type="InterPro" id="IPR017850">
    <property type="entry name" value="Alkaline_phosphatase_core_sf"/>
</dbReference>
<evidence type="ECO:0000313" key="7">
    <source>
        <dbReference type="Proteomes" id="UP001324993"/>
    </source>
</evidence>
<keyword evidence="4" id="KW-0106">Calcium</keyword>
<dbReference type="Gene3D" id="3.40.720.10">
    <property type="entry name" value="Alkaline Phosphatase, subunit A"/>
    <property type="match status" value="1"/>
</dbReference>
<dbReference type="InterPro" id="IPR024607">
    <property type="entry name" value="Sulfatase_CS"/>
</dbReference>
<sequence length="487" mass="53593">MSAEVHASPESKLPNIVVILADDLGYGDVSFLNPDSKIKTPDMDALAQAGVWATDAHAPSAICSPSRYAMLTGRYPWRKMKSGRLSPWAPLSIDINRVTIPSMLQTKGYHTACIGKWHLGYNWPWKGGQRPSKEVIGSNTSTAKNDMFDWTQPIEGPTSIGFDYYFGVDCPNFPPFAFIENTKLTCDPIDFEGKSLKSKGPRGYIHGDGPGEDGWDLEAILPKITEQAVRYINEKSRESEPYFLYFSLTAPHTPAAVTKEFSGTSEAGSYGDWVVQTDDAIGQVIEAIKSSGEFENTLIIVSSDNGPEAFTRLLIQTHGHRSSAHLRGLKGDAWEGGHRVPFIASWPKGGISGGREIDATISLMDLFATTASIVEFQLEAGVADDSLNMLPSLLQDAVVRDEMIYHSGRAAYGLRQGDWVYLRKGGSKEEPEWYLQAQQIKSAAASDELFNLADDEAQQYNVSSNHPERVAMMKARILEIEQSASTR</sequence>
<dbReference type="Pfam" id="PF00884">
    <property type="entry name" value="Sulfatase"/>
    <property type="match status" value="1"/>
</dbReference>
<feature type="domain" description="Sulfatase N-terminal" evidence="5">
    <location>
        <begin position="14"/>
        <end position="371"/>
    </location>
</feature>
<evidence type="ECO:0000256" key="4">
    <source>
        <dbReference type="ARBA" id="ARBA00022837"/>
    </source>
</evidence>
<evidence type="ECO:0000256" key="2">
    <source>
        <dbReference type="ARBA" id="ARBA00022723"/>
    </source>
</evidence>
<keyword evidence="3" id="KW-0378">Hydrolase</keyword>
<dbReference type="InterPro" id="IPR050738">
    <property type="entry name" value="Sulfatase"/>
</dbReference>
<dbReference type="CDD" id="cd16143">
    <property type="entry name" value="ARS_like"/>
    <property type="match status" value="1"/>
</dbReference>
<keyword evidence="7" id="KW-1185">Reference proteome</keyword>
<dbReference type="PANTHER" id="PTHR42693">
    <property type="entry name" value="ARYLSULFATASE FAMILY MEMBER"/>
    <property type="match status" value="1"/>
</dbReference>
<accession>A0ABZ0RJA0</accession>
<name>A0ABZ0RJA0_9BACT</name>
<dbReference type="PROSITE" id="PS00523">
    <property type="entry name" value="SULFATASE_1"/>
    <property type="match status" value="1"/>
</dbReference>
<dbReference type="RefSeq" id="WP_319833148.1">
    <property type="nucleotide sequence ID" value="NZ_CP138858.1"/>
</dbReference>
<dbReference type="SUPFAM" id="SSF53649">
    <property type="entry name" value="Alkaline phosphatase-like"/>
    <property type="match status" value="1"/>
</dbReference>
<gene>
    <name evidence="6" type="ORF">SH580_01035</name>
</gene>
<comment type="similarity">
    <text evidence="1">Belongs to the sulfatase family.</text>
</comment>
<keyword evidence="2" id="KW-0479">Metal-binding</keyword>
<protein>
    <submittedName>
        <fullName evidence="6">Arylsulfatase</fullName>
    </submittedName>
</protein>
<dbReference type="PANTHER" id="PTHR42693:SF53">
    <property type="entry name" value="ENDO-4-O-SULFATASE"/>
    <property type="match status" value="1"/>
</dbReference>
<proteinExistence type="inferred from homology"/>
<organism evidence="6 7">
    <name type="scientific">Coraliomargarita algicola</name>
    <dbReference type="NCBI Taxonomy" id="3092156"/>
    <lineage>
        <taxon>Bacteria</taxon>
        <taxon>Pseudomonadati</taxon>
        <taxon>Verrucomicrobiota</taxon>
        <taxon>Opitutia</taxon>
        <taxon>Puniceicoccales</taxon>
        <taxon>Coraliomargaritaceae</taxon>
        <taxon>Coraliomargarita</taxon>
    </lineage>
</organism>
<evidence type="ECO:0000256" key="3">
    <source>
        <dbReference type="ARBA" id="ARBA00022801"/>
    </source>
</evidence>
<reference evidence="6 7" key="1">
    <citation type="submission" date="2023-11" db="EMBL/GenBank/DDBJ databases">
        <title>Coraliomargarita sp. nov., isolated from marine algae.</title>
        <authorList>
            <person name="Lee J.K."/>
            <person name="Baek J.H."/>
            <person name="Kim J.M."/>
            <person name="Choi D.G."/>
            <person name="Jeon C.O."/>
        </authorList>
    </citation>
    <scope>NUCLEOTIDE SEQUENCE [LARGE SCALE GENOMIC DNA]</scope>
    <source>
        <strain evidence="6 7">J2-16</strain>
    </source>
</reference>
<dbReference type="Proteomes" id="UP001324993">
    <property type="component" value="Chromosome"/>
</dbReference>
<dbReference type="EMBL" id="CP138858">
    <property type="protein sequence ID" value="WPJ96285.1"/>
    <property type="molecule type" value="Genomic_DNA"/>
</dbReference>
<evidence type="ECO:0000313" key="6">
    <source>
        <dbReference type="EMBL" id="WPJ96285.1"/>
    </source>
</evidence>
<dbReference type="PROSITE" id="PS00149">
    <property type="entry name" value="SULFATASE_2"/>
    <property type="match status" value="1"/>
</dbReference>
<evidence type="ECO:0000259" key="5">
    <source>
        <dbReference type="Pfam" id="PF00884"/>
    </source>
</evidence>
<dbReference type="InterPro" id="IPR000917">
    <property type="entry name" value="Sulfatase_N"/>
</dbReference>
<evidence type="ECO:0000256" key="1">
    <source>
        <dbReference type="ARBA" id="ARBA00008779"/>
    </source>
</evidence>